<dbReference type="CDD" id="cd05403">
    <property type="entry name" value="NT_KNTase_like"/>
    <property type="match status" value="1"/>
</dbReference>
<dbReference type="PANTHER" id="PTHR43852">
    <property type="entry name" value="NUCLEOTIDYLTRANSFERASE"/>
    <property type="match status" value="1"/>
</dbReference>
<gene>
    <name evidence="2" type="ORF">UY98_C0010G0011</name>
</gene>
<dbReference type="Proteomes" id="UP000034789">
    <property type="component" value="Unassembled WGS sequence"/>
</dbReference>
<dbReference type="PANTHER" id="PTHR43852:SF3">
    <property type="entry name" value="NUCLEOTIDYLTRANSFERASE"/>
    <property type="match status" value="1"/>
</dbReference>
<dbReference type="EMBL" id="LCSD01000010">
    <property type="protein sequence ID" value="KKW47513.1"/>
    <property type="molecule type" value="Genomic_DNA"/>
</dbReference>
<feature type="domain" description="Polymerase beta nucleotidyltransferase" evidence="1">
    <location>
        <begin position="20"/>
        <end position="102"/>
    </location>
</feature>
<comment type="caution">
    <text evidence="2">The sequence shown here is derived from an EMBL/GenBank/DDBJ whole genome shotgun (WGS) entry which is preliminary data.</text>
</comment>
<dbReference type="InterPro" id="IPR041633">
    <property type="entry name" value="Polbeta"/>
</dbReference>
<accession>A0A0G1YVM4</accession>
<dbReference type="SUPFAM" id="SSF81301">
    <property type="entry name" value="Nucleotidyltransferase"/>
    <property type="match status" value="1"/>
</dbReference>
<evidence type="ECO:0000259" key="1">
    <source>
        <dbReference type="Pfam" id="PF18765"/>
    </source>
</evidence>
<reference evidence="2 3" key="1">
    <citation type="journal article" date="2015" name="Nature">
        <title>rRNA introns, odd ribosomes, and small enigmatic genomes across a large radiation of phyla.</title>
        <authorList>
            <person name="Brown C.T."/>
            <person name="Hug L.A."/>
            <person name="Thomas B.C."/>
            <person name="Sharon I."/>
            <person name="Castelle C.J."/>
            <person name="Singh A."/>
            <person name="Wilkins M.J."/>
            <person name="Williams K.H."/>
            <person name="Banfield J.F."/>
        </authorList>
    </citation>
    <scope>NUCLEOTIDE SEQUENCE [LARGE SCALE GENOMIC DNA]</scope>
</reference>
<organism evidence="2 3">
    <name type="scientific">Candidatus Kaiserbacteria bacterium GW2011_GWA2_58_9</name>
    <dbReference type="NCBI Taxonomy" id="1618672"/>
    <lineage>
        <taxon>Bacteria</taxon>
        <taxon>Candidatus Kaiseribacteriota</taxon>
    </lineage>
</organism>
<protein>
    <submittedName>
        <fullName evidence="2">Polymerase beta domain protein region protein</fullName>
    </submittedName>
</protein>
<dbReference type="Gene3D" id="3.30.460.10">
    <property type="entry name" value="Beta Polymerase, domain 2"/>
    <property type="match status" value="1"/>
</dbReference>
<dbReference type="NCBIfam" id="NF047752">
    <property type="entry name" value="MntA_antitoxin"/>
    <property type="match status" value="1"/>
</dbReference>
<evidence type="ECO:0000313" key="3">
    <source>
        <dbReference type="Proteomes" id="UP000034789"/>
    </source>
</evidence>
<dbReference type="InterPro" id="IPR043519">
    <property type="entry name" value="NT_sf"/>
</dbReference>
<sequence>MERSVLKLDDHQTTALRDAGVVLCYLHGSVALGTAHKNSDADVAVLFERAPKDPIGATADIIETLHGLVPSRELDVAILNEASPLLKQIVASTGMLLYERSHDDRLRFELRTMHEYEYAKHFVRLGREALHEHLSA</sequence>
<dbReference type="Pfam" id="PF18765">
    <property type="entry name" value="Polbeta"/>
    <property type="match status" value="1"/>
</dbReference>
<name>A0A0G1YVM4_9BACT</name>
<dbReference type="AlphaFoldDB" id="A0A0G1YVM4"/>
<dbReference type="InterPro" id="IPR052930">
    <property type="entry name" value="TA_antitoxin_MntA"/>
</dbReference>
<proteinExistence type="predicted"/>
<evidence type="ECO:0000313" key="2">
    <source>
        <dbReference type="EMBL" id="KKW47513.1"/>
    </source>
</evidence>